<gene>
    <name evidence="3" type="ORF">FB559_4921</name>
</gene>
<name>A0A543CQ84_9ACTN</name>
<sequence length="316" mass="32842">MAEQRADGYTVDTTAGLRGFRDGTLANVAGGLPDLGQMIAAAGLTPDAFPSVVAGAGRKRDATLDTMLRTVRGLTSTADGHIDDLTRAAAGYDGAEDAALATVAGRDPAPGADRPSAKDPNGSVPSTIPADTTSPAGAGPDAVLALYGRLEKLCGALGLANAIRPAGALLTANVRDPQPFGDAARRLDQAQASASRLHADVPAGLDLLAADWTGQAHDAHRDATLNTYQPPLAALQDHAQNLAYKDLQSQDAQRRFHDRMVIILGWAFMVLSVLMAMVGFNFMFAGAVLRGIVWLGAAFVFATVGAVKALYTDWPE</sequence>
<organism evidence="3 4">
    <name type="scientific">Actinoallomurus bryophytorum</name>
    <dbReference type="NCBI Taxonomy" id="1490222"/>
    <lineage>
        <taxon>Bacteria</taxon>
        <taxon>Bacillati</taxon>
        <taxon>Actinomycetota</taxon>
        <taxon>Actinomycetes</taxon>
        <taxon>Streptosporangiales</taxon>
        <taxon>Thermomonosporaceae</taxon>
        <taxon>Actinoallomurus</taxon>
    </lineage>
</organism>
<keyword evidence="4" id="KW-1185">Reference proteome</keyword>
<dbReference type="AlphaFoldDB" id="A0A543CQ84"/>
<protein>
    <submittedName>
        <fullName evidence="3">Uncharacterized protein</fullName>
    </submittedName>
</protein>
<feature type="compositionally biased region" description="Polar residues" evidence="1">
    <location>
        <begin position="123"/>
        <end position="135"/>
    </location>
</feature>
<dbReference type="RefSeq" id="WP_141957931.1">
    <property type="nucleotide sequence ID" value="NZ_VFOZ01000001.1"/>
</dbReference>
<keyword evidence="2" id="KW-0472">Membrane</keyword>
<feature type="region of interest" description="Disordered" evidence="1">
    <location>
        <begin position="105"/>
        <end position="136"/>
    </location>
</feature>
<keyword evidence="2" id="KW-0812">Transmembrane</keyword>
<proteinExistence type="predicted"/>
<keyword evidence="2" id="KW-1133">Transmembrane helix</keyword>
<evidence type="ECO:0000256" key="2">
    <source>
        <dbReference type="SAM" id="Phobius"/>
    </source>
</evidence>
<evidence type="ECO:0000256" key="1">
    <source>
        <dbReference type="SAM" id="MobiDB-lite"/>
    </source>
</evidence>
<feature type="transmembrane region" description="Helical" evidence="2">
    <location>
        <begin position="291"/>
        <end position="311"/>
    </location>
</feature>
<reference evidence="3 4" key="1">
    <citation type="submission" date="2019-06" db="EMBL/GenBank/DDBJ databases">
        <title>Sequencing the genomes of 1000 actinobacteria strains.</title>
        <authorList>
            <person name="Klenk H.-P."/>
        </authorList>
    </citation>
    <scope>NUCLEOTIDE SEQUENCE [LARGE SCALE GENOMIC DNA]</scope>
    <source>
        <strain evidence="3 4">DSM 102200</strain>
    </source>
</reference>
<dbReference type="Proteomes" id="UP000316096">
    <property type="component" value="Unassembled WGS sequence"/>
</dbReference>
<dbReference type="EMBL" id="VFOZ01000001">
    <property type="protein sequence ID" value="TQL99264.1"/>
    <property type="molecule type" value="Genomic_DNA"/>
</dbReference>
<evidence type="ECO:0000313" key="3">
    <source>
        <dbReference type="EMBL" id="TQL99264.1"/>
    </source>
</evidence>
<comment type="caution">
    <text evidence="3">The sequence shown here is derived from an EMBL/GenBank/DDBJ whole genome shotgun (WGS) entry which is preliminary data.</text>
</comment>
<accession>A0A543CQ84</accession>
<feature type="transmembrane region" description="Helical" evidence="2">
    <location>
        <begin position="261"/>
        <end position="285"/>
    </location>
</feature>
<evidence type="ECO:0000313" key="4">
    <source>
        <dbReference type="Proteomes" id="UP000316096"/>
    </source>
</evidence>